<dbReference type="InterPro" id="IPR011058">
    <property type="entry name" value="Cyanovirin-N"/>
</dbReference>
<organism evidence="3 4">
    <name type="scientific">Chondromyces crocatus</name>
    <dbReference type="NCBI Taxonomy" id="52"/>
    <lineage>
        <taxon>Bacteria</taxon>
        <taxon>Pseudomonadati</taxon>
        <taxon>Myxococcota</taxon>
        <taxon>Polyangia</taxon>
        <taxon>Polyangiales</taxon>
        <taxon>Polyangiaceae</taxon>
        <taxon>Chondromyces</taxon>
    </lineage>
</organism>
<proteinExistence type="predicted"/>
<gene>
    <name evidence="3" type="ORF">CMC5_064520</name>
</gene>
<evidence type="ECO:0000313" key="3">
    <source>
        <dbReference type="EMBL" id="AKT42229.1"/>
    </source>
</evidence>
<dbReference type="InterPro" id="IPR036673">
    <property type="entry name" value="Cyanovirin-N_sf"/>
</dbReference>
<dbReference type="Proteomes" id="UP000067626">
    <property type="component" value="Chromosome"/>
</dbReference>
<sequence>MADALSPGSCTQTSRDLSFEQVNGSRSLSARRARREGSFSDSALTYYVASRDGVLIPLPGSSYVRMARNIHLEDGEDGVSLLAEGQRPDGSWEPGDFEFQDLVREDIANHDGRRKYGG</sequence>
<dbReference type="KEGG" id="ccro:CMC5_064520"/>
<dbReference type="Gene3D" id="2.30.60.10">
    <property type="entry name" value="Cyanovirin-N"/>
    <property type="match status" value="1"/>
</dbReference>
<feature type="domain" description="Cyanovirin-N" evidence="2">
    <location>
        <begin position="12"/>
        <end position="112"/>
    </location>
</feature>
<accession>A0A0K1EN03</accession>
<dbReference type="AlphaFoldDB" id="A0A0K1EN03"/>
<keyword evidence="4" id="KW-1185">Reference proteome</keyword>
<evidence type="ECO:0000256" key="1">
    <source>
        <dbReference type="SAM" id="MobiDB-lite"/>
    </source>
</evidence>
<name>A0A0K1EN03_CHOCO</name>
<dbReference type="RefSeq" id="WP_050433891.1">
    <property type="nucleotide sequence ID" value="NZ_CP012159.1"/>
</dbReference>
<evidence type="ECO:0000313" key="4">
    <source>
        <dbReference type="Proteomes" id="UP000067626"/>
    </source>
</evidence>
<dbReference type="EMBL" id="CP012159">
    <property type="protein sequence ID" value="AKT42229.1"/>
    <property type="molecule type" value="Genomic_DNA"/>
</dbReference>
<feature type="region of interest" description="Disordered" evidence="1">
    <location>
        <begin position="1"/>
        <end position="38"/>
    </location>
</feature>
<reference evidence="3 4" key="1">
    <citation type="submission" date="2015-07" db="EMBL/GenBank/DDBJ databases">
        <title>Genome analysis of myxobacterium Chondromyces crocatus Cm c5 reveals a high potential for natural compound synthesis and the genetic basis for the loss of fruiting body formation.</title>
        <authorList>
            <person name="Zaburannyi N."/>
            <person name="Bunk B."/>
            <person name="Maier J."/>
            <person name="Overmann J."/>
            <person name="Mueller R."/>
        </authorList>
    </citation>
    <scope>NUCLEOTIDE SEQUENCE [LARGE SCALE GENOMIC DNA]</scope>
    <source>
        <strain evidence="3 4">Cm c5</strain>
    </source>
</reference>
<evidence type="ECO:0000259" key="2">
    <source>
        <dbReference type="Pfam" id="PF08881"/>
    </source>
</evidence>
<feature type="compositionally biased region" description="Polar residues" evidence="1">
    <location>
        <begin position="8"/>
        <end position="24"/>
    </location>
</feature>
<protein>
    <recommendedName>
        <fullName evidence="2">Cyanovirin-N domain-containing protein</fullName>
    </recommendedName>
</protein>
<dbReference type="Pfam" id="PF08881">
    <property type="entry name" value="CVNH"/>
    <property type="match status" value="1"/>
</dbReference>